<feature type="domain" description="ABC transmembrane type-1" evidence="8">
    <location>
        <begin position="82"/>
        <end position="271"/>
    </location>
</feature>
<dbReference type="InterPro" id="IPR050366">
    <property type="entry name" value="BP-dependent_transpt_permease"/>
</dbReference>
<evidence type="ECO:0000256" key="6">
    <source>
        <dbReference type="ARBA" id="ARBA00023136"/>
    </source>
</evidence>
<protein>
    <submittedName>
        <fullName evidence="9">ABC transporter permease</fullName>
    </submittedName>
</protein>
<dbReference type="Gene3D" id="1.10.3720.10">
    <property type="entry name" value="MetI-like"/>
    <property type="match status" value="1"/>
</dbReference>
<evidence type="ECO:0000256" key="1">
    <source>
        <dbReference type="ARBA" id="ARBA00004651"/>
    </source>
</evidence>
<dbReference type="GO" id="GO:0055085">
    <property type="term" value="P:transmembrane transport"/>
    <property type="evidence" value="ECO:0007669"/>
    <property type="project" value="InterPro"/>
</dbReference>
<sequence length="282" mass="28704">MTALRPPVRPAGRLAALARPATLVAALAVAVVLLWALAPGLFTGHDPVTGVPAERLQAPGAAHWFGTDHLGRDLYARTVHGTSLSVRAALLAIAVALVAGSAVGLVAGFTGGPVDEALMRGTDVLLAIPGLLLSLAVVTALGFGTVKVAIAVGVASVATFARVMRTQVLRVRHATYVEAARLAGAGRAAVLLRHVLPNAAGPVLALAAVELGAVILAVSALSFLGYGATPPTPEWGSLVAEGRDYLAVAWWYSTLPGLVVAVFVLAVGVLGRALAREGRTDR</sequence>
<evidence type="ECO:0000256" key="3">
    <source>
        <dbReference type="ARBA" id="ARBA00022475"/>
    </source>
</evidence>
<dbReference type="InterPro" id="IPR035906">
    <property type="entry name" value="MetI-like_sf"/>
</dbReference>
<dbReference type="EMBL" id="BMPT01000021">
    <property type="protein sequence ID" value="GGM40671.1"/>
    <property type="molecule type" value="Genomic_DNA"/>
</dbReference>
<feature type="transmembrane region" description="Helical" evidence="7">
    <location>
        <begin position="148"/>
        <end position="164"/>
    </location>
</feature>
<evidence type="ECO:0000256" key="4">
    <source>
        <dbReference type="ARBA" id="ARBA00022692"/>
    </source>
</evidence>
<keyword evidence="6 7" id="KW-0472">Membrane</keyword>
<feature type="transmembrane region" description="Helical" evidence="7">
    <location>
        <begin position="249"/>
        <end position="275"/>
    </location>
</feature>
<keyword evidence="2 7" id="KW-0813">Transport</keyword>
<dbReference type="PANTHER" id="PTHR43386:SF25">
    <property type="entry name" value="PEPTIDE ABC TRANSPORTER PERMEASE PROTEIN"/>
    <property type="match status" value="1"/>
</dbReference>
<evidence type="ECO:0000256" key="2">
    <source>
        <dbReference type="ARBA" id="ARBA00022448"/>
    </source>
</evidence>
<dbReference type="InterPro" id="IPR000515">
    <property type="entry name" value="MetI-like"/>
</dbReference>
<evidence type="ECO:0000313" key="10">
    <source>
        <dbReference type="Proteomes" id="UP000655589"/>
    </source>
</evidence>
<comment type="similarity">
    <text evidence="7">Belongs to the binding-protein-dependent transport system permease family.</text>
</comment>
<keyword evidence="3" id="KW-1003">Cell membrane</keyword>
<evidence type="ECO:0000256" key="7">
    <source>
        <dbReference type="RuleBase" id="RU363032"/>
    </source>
</evidence>
<dbReference type="Pfam" id="PF00528">
    <property type="entry name" value="BPD_transp_1"/>
    <property type="match status" value="1"/>
</dbReference>
<proteinExistence type="inferred from homology"/>
<evidence type="ECO:0000313" key="9">
    <source>
        <dbReference type="EMBL" id="GGM40671.1"/>
    </source>
</evidence>
<accession>A0A8H9L5X4</accession>
<keyword evidence="5 7" id="KW-1133">Transmembrane helix</keyword>
<reference evidence="9" key="1">
    <citation type="journal article" date="2014" name="Int. J. Syst. Evol. Microbiol.">
        <title>Complete genome sequence of Corynebacterium casei LMG S-19264T (=DSM 44701T), isolated from a smear-ripened cheese.</title>
        <authorList>
            <consortium name="US DOE Joint Genome Institute (JGI-PGF)"/>
            <person name="Walter F."/>
            <person name="Albersmeier A."/>
            <person name="Kalinowski J."/>
            <person name="Ruckert C."/>
        </authorList>
    </citation>
    <scope>NUCLEOTIDE SEQUENCE</scope>
    <source>
        <strain evidence="9">JCM 3051</strain>
    </source>
</reference>
<dbReference type="AlphaFoldDB" id="A0A8H9L5X4"/>
<dbReference type="PANTHER" id="PTHR43386">
    <property type="entry name" value="OLIGOPEPTIDE TRANSPORT SYSTEM PERMEASE PROTEIN APPC"/>
    <property type="match status" value="1"/>
</dbReference>
<dbReference type="RefSeq" id="WP_171104066.1">
    <property type="nucleotide sequence ID" value="NZ_BMPT01000021.1"/>
</dbReference>
<organism evidence="9 10">
    <name type="scientific">Promicromonospora citrea</name>
    <dbReference type="NCBI Taxonomy" id="43677"/>
    <lineage>
        <taxon>Bacteria</taxon>
        <taxon>Bacillati</taxon>
        <taxon>Actinomycetota</taxon>
        <taxon>Actinomycetes</taxon>
        <taxon>Micrococcales</taxon>
        <taxon>Promicromonosporaceae</taxon>
        <taxon>Promicromonospora</taxon>
    </lineage>
</organism>
<evidence type="ECO:0000259" key="8">
    <source>
        <dbReference type="PROSITE" id="PS50928"/>
    </source>
</evidence>
<dbReference type="SUPFAM" id="SSF161098">
    <property type="entry name" value="MetI-like"/>
    <property type="match status" value="1"/>
</dbReference>
<keyword evidence="10" id="KW-1185">Reference proteome</keyword>
<dbReference type="Proteomes" id="UP000655589">
    <property type="component" value="Unassembled WGS sequence"/>
</dbReference>
<name>A0A8H9L5X4_9MICO</name>
<comment type="subcellular location">
    <subcellularLocation>
        <location evidence="1 7">Cell membrane</location>
        <topology evidence="1 7">Multi-pass membrane protein</topology>
    </subcellularLocation>
</comment>
<comment type="caution">
    <text evidence="9">The sequence shown here is derived from an EMBL/GenBank/DDBJ whole genome shotgun (WGS) entry which is preliminary data.</text>
</comment>
<gene>
    <name evidence="9" type="ORF">GCM10010102_40270</name>
</gene>
<feature type="transmembrane region" description="Helical" evidence="7">
    <location>
        <begin position="124"/>
        <end position="142"/>
    </location>
</feature>
<dbReference type="CDD" id="cd06261">
    <property type="entry name" value="TM_PBP2"/>
    <property type="match status" value="1"/>
</dbReference>
<evidence type="ECO:0000256" key="5">
    <source>
        <dbReference type="ARBA" id="ARBA00022989"/>
    </source>
</evidence>
<feature type="transmembrane region" description="Helical" evidence="7">
    <location>
        <begin position="88"/>
        <end position="112"/>
    </location>
</feature>
<feature type="transmembrane region" description="Helical" evidence="7">
    <location>
        <begin position="203"/>
        <end position="229"/>
    </location>
</feature>
<dbReference type="PROSITE" id="PS50928">
    <property type="entry name" value="ABC_TM1"/>
    <property type="match status" value="1"/>
</dbReference>
<reference evidence="9" key="2">
    <citation type="submission" date="2020-09" db="EMBL/GenBank/DDBJ databases">
        <authorList>
            <person name="Sun Q."/>
            <person name="Ohkuma M."/>
        </authorList>
    </citation>
    <scope>NUCLEOTIDE SEQUENCE</scope>
    <source>
        <strain evidence="9">JCM 3051</strain>
    </source>
</reference>
<feature type="transmembrane region" description="Helical" evidence="7">
    <location>
        <begin position="21"/>
        <end position="42"/>
    </location>
</feature>
<keyword evidence="4 7" id="KW-0812">Transmembrane</keyword>
<dbReference type="GO" id="GO:0005886">
    <property type="term" value="C:plasma membrane"/>
    <property type="evidence" value="ECO:0007669"/>
    <property type="project" value="UniProtKB-SubCell"/>
</dbReference>